<organism evidence="12 13">
    <name type="scientific">Maylandia zebra</name>
    <name type="common">zebra mbuna</name>
    <dbReference type="NCBI Taxonomy" id="106582"/>
    <lineage>
        <taxon>Eukaryota</taxon>
        <taxon>Metazoa</taxon>
        <taxon>Chordata</taxon>
        <taxon>Craniata</taxon>
        <taxon>Vertebrata</taxon>
        <taxon>Euteleostomi</taxon>
        <taxon>Actinopterygii</taxon>
        <taxon>Neopterygii</taxon>
        <taxon>Teleostei</taxon>
        <taxon>Neoteleostei</taxon>
        <taxon>Acanthomorphata</taxon>
        <taxon>Ovalentaria</taxon>
        <taxon>Cichlomorphae</taxon>
        <taxon>Cichliformes</taxon>
        <taxon>Cichlidae</taxon>
        <taxon>African cichlids</taxon>
        <taxon>Pseudocrenilabrinae</taxon>
        <taxon>Haplochromini</taxon>
        <taxon>Maylandia</taxon>
        <taxon>Maylandia zebra complex</taxon>
    </lineage>
</organism>
<keyword evidence="8" id="KW-0675">Receptor</keyword>
<dbReference type="GeneTree" id="ENSGT01030000235217"/>
<dbReference type="PROSITE" id="PS50835">
    <property type="entry name" value="IG_LIKE"/>
    <property type="match status" value="1"/>
</dbReference>
<dbReference type="InterPro" id="IPR051713">
    <property type="entry name" value="T-cell_Activation_Regulation"/>
</dbReference>
<evidence type="ECO:0000256" key="2">
    <source>
        <dbReference type="ARBA" id="ARBA00022475"/>
    </source>
</evidence>
<evidence type="ECO:0000259" key="11">
    <source>
        <dbReference type="PROSITE" id="PS50835"/>
    </source>
</evidence>
<dbReference type="AlphaFoldDB" id="A0A3P9DSR5"/>
<keyword evidence="10" id="KW-0393">Immunoglobulin domain</keyword>
<dbReference type="InterPro" id="IPR036179">
    <property type="entry name" value="Ig-like_dom_sf"/>
</dbReference>
<dbReference type="GO" id="GO:0009897">
    <property type="term" value="C:external side of plasma membrane"/>
    <property type="evidence" value="ECO:0007669"/>
    <property type="project" value="TreeGrafter"/>
</dbReference>
<keyword evidence="7" id="KW-1015">Disulfide bond</keyword>
<dbReference type="GO" id="GO:0031295">
    <property type="term" value="P:T cell costimulation"/>
    <property type="evidence" value="ECO:0007669"/>
    <property type="project" value="TreeGrafter"/>
</dbReference>
<evidence type="ECO:0000256" key="6">
    <source>
        <dbReference type="ARBA" id="ARBA00023136"/>
    </source>
</evidence>
<dbReference type="Ensembl" id="ENSMZET00005038585.1">
    <property type="protein sequence ID" value="ENSMZEP00005037282.1"/>
    <property type="gene ID" value="ENSMZEG00005027789.1"/>
</dbReference>
<keyword evidence="5" id="KW-1133">Transmembrane helix</keyword>
<sequence length="216" mass="24629">MLCFVVLSVYKVGVNSEVESVQLICKTTVCLPKDAKVEWKDANNRKVHMYENGSDQPEEQDDKYKNRTKMKRNLLEPGDLSLTLKQPTDGDNSTYTCTAYSREGNMLMKKEVELTMSRATVRGFITVQYSFKNWYSLSLSHLIPSFTHRGLKSFKGIVMILEMASYREFHLVDVGTISFLRLTSSTCSEANVDRLALVQRSEHFAMLLLYTALVSP</sequence>
<feature type="domain" description="Ig-like" evidence="11">
    <location>
        <begin position="19"/>
        <end position="115"/>
    </location>
</feature>
<dbReference type="GO" id="GO:0042102">
    <property type="term" value="P:positive regulation of T cell proliferation"/>
    <property type="evidence" value="ECO:0007669"/>
    <property type="project" value="TreeGrafter"/>
</dbReference>
<dbReference type="PANTHER" id="PTHR25466:SF14">
    <property type="entry name" value="BUTYROPHILIN SUBFAMILY 2 MEMBER A2-LIKE-RELATED"/>
    <property type="match status" value="1"/>
</dbReference>
<keyword evidence="4" id="KW-0732">Signal</keyword>
<dbReference type="GO" id="GO:0006955">
    <property type="term" value="P:immune response"/>
    <property type="evidence" value="ECO:0007669"/>
    <property type="project" value="TreeGrafter"/>
</dbReference>
<keyword evidence="3" id="KW-0812">Transmembrane</keyword>
<evidence type="ECO:0000256" key="7">
    <source>
        <dbReference type="ARBA" id="ARBA00023157"/>
    </source>
</evidence>
<evidence type="ECO:0000256" key="1">
    <source>
        <dbReference type="ARBA" id="ARBA00004251"/>
    </source>
</evidence>
<keyword evidence="13" id="KW-1185">Reference proteome</keyword>
<evidence type="ECO:0000313" key="13">
    <source>
        <dbReference type="Proteomes" id="UP000265160"/>
    </source>
</evidence>
<evidence type="ECO:0000256" key="5">
    <source>
        <dbReference type="ARBA" id="ARBA00022989"/>
    </source>
</evidence>
<name>A0A3P9DSR5_9CICH</name>
<dbReference type="InterPro" id="IPR013783">
    <property type="entry name" value="Ig-like_fold"/>
</dbReference>
<evidence type="ECO:0000256" key="10">
    <source>
        <dbReference type="ARBA" id="ARBA00023319"/>
    </source>
</evidence>
<evidence type="ECO:0000256" key="4">
    <source>
        <dbReference type="ARBA" id="ARBA00022729"/>
    </source>
</evidence>
<reference evidence="12" key="3">
    <citation type="submission" date="2025-09" db="UniProtKB">
        <authorList>
            <consortium name="Ensembl"/>
        </authorList>
    </citation>
    <scope>IDENTIFICATION</scope>
</reference>
<evidence type="ECO:0000256" key="8">
    <source>
        <dbReference type="ARBA" id="ARBA00023170"/>
    </source>
</evidence>
<dbReference type="GO" id="GO:0042130">
    <property type="term" value="P:negative regulation of T cell proliferation"/>
    <property type="evidence" value="ECO:0007669"/>
    <property type="project" value="TreeGrafter"/>
</dbReference>
<dbReference type="Gene3D" id="2.60.40.10">
    <property type="entry name" value="Immunoglobulins"/>
    <property type="match status" value="1"/>
</dbReference>
<protein>
    <recommendedName>
        <fullName evidence="11">Ig-like domain-containing protein</fullName>
    </recommendedName>
</protein>
<dbReference type="Proteomes" id="UP000265160">
    <property type="component" value="LG3"/>
</dbReference>
<evidence type="ECO:0000313" key="12">
    <source>
        <dbReference type="Ensembl" id="ENSMZEP00005037282.1"/>
    </source>
</evidence>
<dbReference type="PANTHER" id="PTHR25466">
    <property type="entry name" value="T-LYMPHOCYTE ACTIVATION ANTIGEN"/>
    <property type="match status" value="1"/>
</dbReference>
<dbReference type="InterPro" id="IPR007110">
    <property type="entry name" value="Ig-like_dom"/>
</dbReference>
<dbReference type="SUPFAM" id="SSF48726">
    <property type="entry name" value="Immunoglobulin"/>
    <property type="match status" value="1"/>
</dbReference>
<dbReference type="GO" id="GO:0071222">
    <property type="term" value="P:cellular response to lipopolysaccharide"/>
    <property type="evidence" value="ECO:0007669"/>
    <property type="project" value="TreeGrafter"/>
</dbReference>
<comment type="subcellular location">
    <subcellularLocation>
        <location evidence="1">Cell membrane</location>
        <topology evidence="1">Single-pass type I membrane protein</topology>
    </subcellularLocation>
</comment>
<reference evidence="12 13" key="1">
    <citation type="journal article" date="2014" name="Nature">
        <title>The genomic substrate for adaptive radiation in African cichlid fish.</title>
        <authorList>
            <person name="Brawand D."/>
            <person name="Wagner C.E."/>
            <person name="Li Y.I."/>
            <person name="Malinsky M."/>
            <person name="Keller I."/>
            <person name="Fan S."/>
            <person name="Simakov O."/>
            <person name="Ng A.Y."/>
            <person name="Lim Z.W."/>
            <person name="Bezault E."/>
            <person name="Turner-Maier J."/>
            <person name="Johnson J."/>
            <person name="Alcazar R."/>
            <person name="Noh H.J."/>
            <person name="Russell P."/>
            <person name="Aken B."/>
            <person name="Alfoldi J."/>
            <person name="Amemiya C."/>
            <person name="Azzouzi N."/>
            <person name="Baroiller J.F."/>
            <person name="Barloy-Hubler F."/>
            <person name="Berlin A."/>
            <person name="Bloomquist R."/>
            <person name="Carleton K.L."/>
            <person name="Conte M.A."/>
            <person name="D'Cotta H."/>
            <person name="Eshel O."/>
            <person name="Gaffney L."/>
            <person name="Galibert F."/>
            <person name="Gante H.F."/>
            <person name="Gnerre S."/>
            <person name="Greuter L."/>
            <person name="Guyon R."/>
            <person name="Haddad N.S."/>
            <person name="Haerty W."/>
            <person name="Harris R.M."/>
            <person name="Hofmann H.A."/>
            <person name="Hourlier T."/>
            <person name="Hulata G."/>
            <person name="Jaffe D.B."/>
            <person name="Lara M."/>
            <person name="Lee A.P."/>
            <person name="MacCallum I."/>
            <person name="Mwaiko S."/>
            <person name="Nikaido M."/>
            <person name="Nishihara H."/>
            <person name="Ozouf-Costaz C."/>
            <person name="Penman D.J."/>
            <person name="Przybylski D."/>
            <person name="Rakotomanga M."/>
            <person name="Renn S.C.P."/>
            <person name="Ribeiro F.J."/>
            <person name="Ron M."/>
            <person name="Salzburger W."/>
            <person name="Sanchez-Pulido L."/>
            <person name="Santos M.E."/>
            <person name="Searle S."/>
            <person name="Sharpe T."/>
            <person name="Swofford R."/>
            <person name="Tan F.J."/>
            <person name="Williams L."/>
            <person name="Young S."/>
            <person name="Yin S."/>
            <person name="Okada N."/>
            <person name="Kocher T.D."/>
            <person name="Miska E.A."/>
            <person name="Lander E.S."/>
            <person name="Venkatesh B."/>
            <person name="Fernald R.D."/>
            <person name="Meyer A."/>
            <person name="Ponting C.P."/>
            <person name="Streelman J.T."/>
            <person name="Lindblad-Toh K."/>
            <person name="Seehausen O."/>
            <person name="Di Palma F."/>
        </authorList>
    </citation>
    <scope>NUCLEOTIDE SEQUENCE</scope>
</reference>
<keyword evidence="2" id="KW-1003">Cell membrane</keyword>
<reference evidence="12" key="2">
    <citation type="submission" date="2025-08" db="UniProtKB">
        <authorList>
            <consortium name="Ensembl"/>
        </authorList>
    </citation>
    <scope>IDENTIFICATION</scope>
</reference>
<keyword evidence="6" id="KW-0472">Membrane</keyword>
<evidence type="ECO:0000256" key="9">
    <source>
        <dbReference type="ARBA" id="ARBA00023180"/>
    </source>
</evidence>
<accession>A0A3P9DSR5</accession>
<evidence type="ECO:0000256" key="3">
    <source>
        <dbReference type="ARBA" id="ARBA00022692"/>
    </source>
</evidence>
<keyword evidence="9" id="KW-0325">Glycoprotein</keyword>
<dbReference type="GO" id="GO:0007166">
    <property type="term" value="P:cell surface receptor signaling pathway"/>
    <property type="evidence" value="ECO:0007669"/>
    <property type="project" value="TreeGrafter"/>
</dbReference>
<proteinExistence type="predicted"/>